<sequence>MAQDVKHQEQLARARRNQRRCRERKREYVTELEQQVESLRNTIRQCEPCSPSPRIETPTETSTETAVRENAARRDLLLALGFDDECQQRFIQSAGRRHAVSHLLQEDRVRPGDDHQALWDGGALRVEHPPAAHSHGRRPLDHDPPGSGGAHGTQDPFGGLEEAPLVDDGQGFNPFSTHDWLLHDSQDMLTDLDQGNSDYWTSTPSQVAGAPDLMAHASHLNTRADGLGTSVGAVRQDTETAINTALKRCFLDAPISCEGGDSTTTCSSALTLLLRNNRKGLSITELQRRLEPGMVPAPARDINAECRLQNDVLFRVLADISARST</sequence>
<accession>A0A9W7SRC6</accession>
<evidence type="ECO:0000313" key="2">
    <source>
        <dbReference type="EMBL" id="KAH9827177.1"/>
    </source>
</evidence>
<dbReference type="PANTHER" id="PTHR42070">
    <property type="entry name" value="FILAMENT ASSOCIATED PROTEIN, PUTATIVE (AFU_ORTHOLOGUE AFUA_8G06630)-RELATED"/>
    <property type="match status" value="1"/>
</dbReference>
<dbReference type="GO" id="GO:0003700">
    <property type="term" value="F:DNA-binding transcription factor activity"/>
    <property type="evidence" value="ECO:0007669"/>
    <property type="project" value="InterPro"/>
</dbReference>
<dbReference type="Proteomes" id="UP001138500">
    <property type="component" value="Unassembled WGS sequence"/>
</dbReference>
<dbReference type="OrthoDB" id="4505928at2759"/>
<proteinExistence type="predicted"/>
<dbReference type="PANTHER" id="PTHR42070:SF1">
    <property type="entry name" value="FILAMENT ASSOCIATED PROTEIN, PUTATIVE (AFU_ORTHOLOGUE AFUA_8G06630)-RELATED"/>
    <property type="match status" value="1"/>
</dbReference>
<keyword evidence="3" id="KW-1185">Reference proteome</keyword>
<reference evidence="2 3" key="2">
    <citation type="journal article" date="2021" name="Curr. Genet.">
        <title>Genetic response to nitrogen starvation in the aggressive Eucalyptus foliar pathogen Teratosphaeria destructans.</title>
        <authorList>
            <person name="Havenga M."/>
            <person name="Wingfield B.D."/>
            <person name="Wingfield M.J."/>
            <person name="Dreyer L.L."/>
            <person name="Roets F."/>
            <person name="Aylward J."/>
        </authorList>
    </citation>
    <scope>NUCLEOTIDE SEQUENCE [LARGE SCALE GENOMIC DNA]</scope>
    <source>
        <strain evidence="2">CMW44962</strain>
    </source>
</reference>
<organism evidence="2 3">
    <name type="scientific">Teratosphaeria destructans</name>
    <dbReference type="NCBI Taxonomy" id="418781"/>
    <lineage>
        <taxon>Eukaryota</taxon>
        <taxon>Fungi</taxon>
        <taxon>Dikarya</taxon>
        <taxon>Ascomycota</taxon>
        <taxon>Pezizomycotina</taxon>
        <taxon>Dothideomycetes</taxon>
        <taxon>Dothideomycetidae</taxon>
        <taxon>Mycosphaerellales</taxon>
        <taxon>Teratosphaeriaceae</taxon>
        <taxon>Teratosphaeria</taxon>
    </lineage>
</organism>
<dbReference type="SUPFAM" id="SSF57959">
    <property type="entry name" value="Leucine zipper domain"/>
    <property type="match status" value="1"/>
</dbReference>
<name>A0A9W7SRC6_9PEZI</name>
<feature type="region of interest" description="Disordered" evidence="1">
    <location>
        <begin position="48"/>
        <end position="67"/>
    </location>
</feature>
<dbReference type="EMBL" id="RIBY02001903">
    <property type="protein sequence ID" value="KAH9827177.1"/>
    <property type="molecule type" value="Genomic_DNA"/>
</dbReference>
<evidence type="ECO:0000313" key="3">
    <source>
        <dbReference type="Proteomes" id="UP001138500"/>
    </source>
</evidence>
<dbReference type="AlphaFoldDB" id="A0A9W7SRC6"/>
<evidence type="ECO:0008006" key="4">
    <source>
        <dbReference type="Google" id="ProtNLM"/>
    </source>
</evidence>
<gene>
    <name evidence="2" type="ORF">Tdes44962_MAKER09807</name>
</gene>
<comment type="caution">
    <text evidence="2">The sequence shown here is derived from an EMBL/GenBank/DDBJ whole genome shotgun (WGS) entry which is preliminary data.</text>
</comment>
<protein>
    <recommendedName>
        <fullName evidence="4">BZIP domain-containing protein</fullName>
    </recommendedName>
</protein>
<reference evidence="2 3" key="1">
    <citation type="journal article" date="2018" name="IMA Fungus">
        <title>IMA Genome-F 10: Nine draft genome sequences of Claviceps purpurea s.lat., including C. arundinis, C. humidiphila, and C. cf. spartinae, pseudomolecules for the pitch canker pathogen Fusarium circinatum, draft genome of Davidsoniella eucalypti, Grosmannia galeiformis, Quambalaria eucalypti, and Teratosphaeria destructans.</title>
        <authorList>
            <person name="Wingfield B.D."/>
            <person name="Liu M."/>
            <person name="Nguyen H.D."/>
            <person name="Lane F.A."/>
            <person name="Morgan S.W."/>
            <person name="De Vos L."/>
            <person name="Wilken P.M."/>
            <person name="Duong T.A."/>
            <person name="Aylward J."/>
            <person name="Coetzee M.P."/>
            <person name="Dadej K."/>
            <person name="De Beer Z.W."/>
            <person name="Findlay W."/>
            <person name="Havenga M."/>
            <person name="Kolarik M."/>
            <person name="Menzies J.G."/>
            <person name="Naidoo K."/>
            <person name="Pochopski O."/>
            <person name="Shoukouhi P."/>
            <person name="Santana Q.C."/>
            <person name="Seifert K.A."/>
            <person name="Soal N."/>
            <person name="Steenkamp E.T."/>
            <person name="Tatham C.T."/>
            <person name="van der Nest M.A."/>
            <person name="Wingfield M.J."/>
        </authorList>
    </citation>
    <scope>NUCLEOTIDE SEQUENCE [LARGE SCALE GENOMIC DNA]</scope>
    <source>
        <strain evidence="2">CMW44962</strain>
    </source>
</reference>
<dbReference type="Gene3D" id="1.20.5.170">
    <property type="match status" value="1"/>
</dbReference>
<feature type="region of interest" description="Disordered" evidence="1">
    <location>
        <begin position="127"/>
        <end position="164"/>
    </location>
</feature>
<evidence type="ECO:0000256" key="1">
    <source>
        <dbReference type="SAM" id="MobiDB-lite"/>
    </source>
</evidence>
<dbReference type="InterPro" id="IPR046347">
    <property type="entry name" value="bZIP_sf"/>
</dbReference>